<feature type="domain" description="HNH" evidence="2">
    <location>
        <begin position="38"/>
        <end position="88"/>
    </location>
</feature>
<proteinExistence type="predicted"/>
<keyword evidence="3" id="KW-0540">Nuclease</keyword>
<reference evidence="3 4" key="1">
    <citation type="submission" date="2024-09" db="EMBL/GenBank/DDBJ databases">
        <authorList>
            <person name="Sun Q."/>
            <person name="Mori K."/>
        </authorList>
    </citation>
    <scope>NUCLEOTIDE SEQUENCE [LARGE SCALE GENOMIC DNA]</scope>
    <source>
        <strain evidence="3 4">CGMCC 1.12926</strain>
    </source>
</reference>
<keyword evidence="4" id="KW-1185">Reference proteome</keyword>
<dbReference type="GO" id="GO:0004519">
    <property type="term" value="F:endonuclease activity"/>
    <property type="evidence" value="ECO:0007669"/>
    <property type="project" value="UniProtKB-KW"/>
</dbReference>
<evidence type="ECO:0000259" key="2">
    <source>
        <dbReference type="Pfam" id="PF01844"/>
    </source>
</evidence>
<organism evidence="3 4">
    <name type="scientific">Flavobacterium procerum</name>
    <dbReference type="NCBI Taxonomy" id="1455569"/>
    <lineage>
        <taxon>Bacteria</taxon>
        <taxon>Pseudomonadati</taxon>
        <taxon>Bacteroidota</taxon>
        <taxon>Flavobacteriia</taxon>
        <taxon>Flavobacteriales</taxon>
        <taxon>Flavobacteriaceae</taxon>
        <taxon>Flavobacterium</taxon>
    </lineage>
</organism>
<name>A0ABV6BRZ2_9FLAO</name>
<keyword evidence="3" id="KW-0378">Hydrolase</keyword>
<protein>
    <submittedName>
        <fullName evidence="3">HNH endonuclease</fullName>
    </submittedName>
</protein>
<accession>A0ABV6BRZ2</accession>
<dbReference type="Proteomes" id="UP001589734">
    <property type="component" value="Unassembled WGS sequence"/>
</dbReference>
<dbReference type="RefSeq" id="WP_379686635.1">
    <property type="nucleotide sequence ID" value="NZ_JBHLYW010000009.1"/>
</dbReference>
<feature type="region of interest" description="Disordered" evidence="1">
    <location>
        <begin position="1"/>
        <end position="27"/>
    </location>
</feature>
<comment type="caution">
    <text evidence="3">The sequence shown here is derived from an EMBL/GenBank/DDBJ whole genome shotgun (WGS) entry which is preliminary data.</text>
</comment>
<dbReference type="EMBL" id="JBHLYW010000009">
    <property type="protein sequence ID" value="MFC0077758.1"/>
    <property type="molecule type" value="Genomic_DNA"/>
</dbReference>
<dbReference type="InterPro" id="IPR003615">
    <property type="entry name" value="HNH_nuc"/>
</dbReference>
<dbReference type="InterPro" id="IPR002711">
    <property type="entry name" value="HNH"/>
</dbReference>
<evidence type="ECO:0000256" key="1">
    <source>
        <dbReference type="SAM" id="MobiDB-lite"/>
    </source>
</evidence>
<dbReference type="Pfam" id="PF01844">
    <property type="entry name" value="HNH"/>
    <property type="match status" value="1"/>
</dbReference>
<evidence type="ECO:0000313" key="4">
    <source>
        <dbReference type="Proteomes" id="UP001589734"/>
    </source>
</evidence>
<feature type="compositionally biased region" description="Polar residues" evidence="1">
    <location>
        <begin position="12"/>
        <end position="22"/>
    </location>
</feature>
<dbReference type="CDD" id="cd00085">
    <property type="entry name" value="HNHc"/>
    <property type="match status" value="1"/>
</dbReference>
<gene>
    <name evidence="3" type="ORF">ACFFLS_11975</name>
</gene>
<sequence>MNVRDILPVRRQTPTKSPTGKNWSEHKPDLKEDFNSHCGYCGSYDGYRHTYFEVDHFIPKTLFEIKGIITYCQYDNLVYACKFCNNKKLAKWPSNDETISVLNDQGFIDPCDVNFDHHLYRTADGGIMWKTALGKWMAETAFKFDERSSSIKLLWELNQRRKLLDRFIIELNKRDQNSDEYKAIKKEAEKISLEYYIYDKELMEYYNSI</sequence>
<evidence type="ECO:0000313" key="3">
    <source>
        <dbReference type="EMBL" id="MFC0077758.1"/>
    </source>
</evidence>
<dbReference type="Gene3D" id="1.10.30.50">
    <property type="match status" value="1"/>
</dbReference>
<keyword evidence="3" id="KW-0255">Endonuclease</keyword>